<evidence type="ECO:0000313" key="1">
    <source>
        <dbReference type="EMBL" id="TCQ07009.1"/>
    </source>
</evidence>
<dbReference type="EMBL" id="SLYC01000002">
    <property type="protein sequence ID" value="TCQ07009.1"/>
    <property type="molecule type" value="Genomic_DNA"/>
</dbReference>
<protein>
    <submittedName>
        <fullName evidence="1">Uncharacterized protein</fullName>
    </submittedName>
</protein>
<dbReference type="AlphaFoldDB" id="A0A4R2UA09"/>
<keyword evidence="2" id="KW-1185">Reference proteome</keyword>
<dbReference type="Proteomes" id="UP000295504">
    <property type="component" value="Unassembled WGS sequence"/>
</dbReference>
<reference evidence="1 2" key="1">
    <citation type="submission" date="2019-03" db="EMBL/GenBank/DDBJ databases">
        <title>Genomic Encyclopedia of Type Strains, Phase IV (KMG-IV): sequencing the most valuable type-strain genomes for metagenomic binning, comparative biology and taxonomic classification.</title>
        <authorList>
            <person name="Goeker M."/>
        </authorList>
    </citation>
    <scope>NUCLEOTIDE SEQUENCE [LARGE SCALE GENOMIC DNA]</scope>
    <source>
        <strain evidence="1 2">DSM 100013</strain>
    </source>
</reference>
<gene>
    <name evidence="1" type="ORF">EDD79_10025</name>
</gene>
<comment type="caution">
    <text evidence="1">The sequence shown here is derived from an EMBL/GenBank/DDBJ whole genome shotgun (WGS) entry which is preliminary data.</text>
</comment>
<accession>A0A4R2UA09</accession>
<sequence length="92" mass="10597">METSEKCPMCGKAYHSPGGRSLGITDEQIVGILIHSRAEQPKHTIKHYCELADISPYTYRLVARMTLKQLKDIERVLRISEALNNERRQENE</sequence>
<organism evidence="1 2">
    <name type="scientific">Serpentinicella alkaliphila</name>
    <dbReference type="NCBI Taxonomy" id="1734049"/>
    <lineage>
        <taxon>Bacteria</taxon>
        <taxon>Bacillati</taxon>
        <taxon>Bacillota</taxon>
        <taxon>Clostridia</taxon>
        <taxon>Peptostreptococcales</taxon>
        <taxon>Natronincolaceae</taxon>
        <taxon>Serpentinicella</taxon>
    </lineage>
</organism>
<evidence type="ECO:0000313" key="2">
    <source>
        <dbReference type="Proteomes" id="UP000295504"/>
    </source>
</evidence>
<name>A0A4R2UA09_9FIRM</name>
<proteinExistence type="predicted"/>
<dbReference type="RefSeq" id="WP_213050333.1">
    <property type="nucleotide sequence ID" value="NZ_CP058648.1"/>
</dbReference>